<gene>
    <name evidence="1" type="ORF">BDN70DRAFT_989545</name>
</gene>
<comment type="caution">
    <text evidence="1">The sequence shown here is derived from an EMBL/GenBank/DDBJ whole genome shotgun (WGS) entry which is preliminary data.</text>
</comment>
<dbReference type="Proteomes" id="UP000807469">
    <property type="component" value="Unassembled WGS sequence"/>
</dbReference>
<keyword evidence="2" id="KW-1185">Reference proteome</keyword>
<sequence length="480" mass="52226">MIVDICTLSDPDPDLDLGHISLFDNRIVTFDATSNVLVSRDSGGGLTRLAEVNPDGTILAVCTLGDVVYVAGRFSKINGVPAHNIAWAQRLRKNPNTTDAVDLDYCIKESTRFRPIRANGGPNGQINALFCDEREKRVWVGGRFTEPGSGIAVLDLQTGVWSAPPFQGVSGPRVEVTCITTDASEMRLFFAGSFMTTYFDGKVLNGASELDCSPEVRSLMAKTSDGQETGFGFFEWPRMSSGGKAGHIDRWTFAHTSTAPFNLIGYELFNALDGDLTQVVVNDVVHHYASDIVFVCGKFALWTVLRGGLNGEVTSLLLNRDYLYIGGAFDNTLDGTTSGKLSGVAIYDIGKGIWTPLDAGINGTPSNLTLIDNVLHIGASCTEDTRQHETSGGSDGRYARDSRTKDTGYAAWHNTEHRWVKSGWLRGYDIGLVVGKLSCSGDDSVSPQFFGGFRQRPVWRSVIDDTHMIDVGEIEEVVPR</sequence>
<dbReference type="InterPro" id="IPR011044">
    <property type="entry name" value="Quino_amine_DH_bsu"/>
</dbReference>
<dbReference type="PANTHER" id="PTHR31778:SF2">
    <property type="entry name" value="BUD SITE SELECTION PROTEIN RAX2"/>
    <property type="match status" value="1"/>
</dbReference>
<organism evidence="1 2">
    <name type="scientific">Pholiota conissans</name>
    <dbReference type="NCBI Taxonomy" id="109636"/>
    <lineage>
        <taxon>Eukaryota</taxon>
        <taxon>Fungi</taxon>
        <taxon>Dikarya</taxon>
        <taxon>Basidiomycota</taxon>
        <taxon>Agaricomycotina</taxon>
        <taxon>Agaricomycetes</taxon>
        <taxon>Agaricomycetidae</taxon>
        <taxon>Agaricales</taxon>
        <taxon>Agaricineae</taxon>
        <taxon>Strophariaceae</taxon>
        <taxon>Pholiota</taxon>
    </lineage>
</organism>
<evidence type="ECO:0000313" key="2">
    <source>
        <dbReference type="Proteomes" id="UP000807469"/>
    </source>
</evidence>
<dbReference type="SUPFAM" id="SSF50969">
    <property type="entry name" value="YVTN repeat-like/Quinoprotein amine dehydrogenase"/>
    <property type="match status" value="1"/>
</dbReference>
<name>A0A9P5ZBN3_9AGAR</name>
<accession>A0A9P5ZBN3</accession>
<evidence type="ECO:0000313" key="1">
    <source>
        <dbReference type="EMBL" id="KAF9484451.1"/>
    </source>
</evidence>
<dbReference type="OrthoDB" id="3237235at2759"/>
<dbReference type="EMBL" id="MU155143">
    <property type="protein sequence ID" value="KAF9484451.1"/>
    <property type="molecule type" value="Genomic_DNA"/>
</dbReference>
<protein>
    <submittedName>
        <fullName evidence="1">Uncharacterized protein</fullName>
    </submittedName>
</protein>
<dbReference type="PANTHER" id="PTHR31778">
    <property type="entry name" value="BUD SITE SELECTION PROTEIN RAX2"/>
    <property type="match status" value="1"/>
</dbReference>
<dbReference type="GO" id="GO:1902929">
    <property type="term" value="C:plasma membrane of growing cell tip"/>
    <property type="evidence" value="ECO:0007669"/>
    <property type="project" value="TreeGrafter"/>
</dbReference>
<reference evidence="1" key="1">
    <citation type="submission" date="2020-11" db="EMBL/GenBank/DDBJ databases">
        <authorList>
            <consortium name="DOE Joint Genome Institute"/>
            <person name="Ahrendt S."/>
            <person name="Riley R."/>
            <person name="Andreopoulos W."/>
            <person name="Labutti K."/>
            <person name="Pangilinan J."/>
            <person name="Ruiz-Duenas F.J."/>
            <person name="Barrasa J.M."/>
            <person name="Sanchez-Garcia M."/>
            <person name="Camarero S."/>
            <person name="Miyauchi S."/>
            <person name="Serrano A."/>
            <person name="Linde D."/>
            <person name="Babiker R."/>
            <person name="Drula E."/>
            <person name="Ayuso-Fernandez I."/>
            <person name="Pacheco R."/>
            <person name="Padilla G."/>
            <person name="Ferreira P."/>
            <person name="Barriuso J."/>
            <person name="Kellner H."/>
            <person name="Castanera R."/>
            <person name="Alfaro M."/>
            <person name="Ramirez L."/>
            <person name="Pisabarro A.G."/>
            <person name="Kuo A."/>
            <person name="Tritt A."/>
            <person name="Lipzen A."/>
            <person name="He G."/>
            <person name="Yan M."/>
            <person name="Ng V."/>
            <person name="Cullen D."/>
            <person name="Martin F."/>
            <person name="Rosso M.-N."/>
            <person name="Henrissat B."/>
            <person name="Hibbett D."/>
            <person name="Martinez A.T."/>
            <person name="Grigoriev I.V."/>
        </authorList>
    </citation>
    <scope>NUCLEOTIDE SEQUENCE</scope>
    <source>
        <strain evidence="1">CIRM-BRFM 674</strain>
    </source>
</reference>
<dbReference type="AlphaFoldDB" id="A0A9P5ZBN3"/>
<proteinExistence type="predicted"/>